<comment type="caution">
    <text evidence="2">The sequence shown here is derived from an EMBL/GenBank/DDBJ whole genome shotgun (WGS) entry which is preliminary data.</text>
</comment>
<accession>A0A364P1Z9</accession>
<keyword evidence="3" id="KW-1185">Reference proteome</keyword>
<protein>
    <submittedName>
        <fullName evidence="2">Uncharacterized protein</fullName>
    </submittedName>
</protein>
<sequence length="363" mass="39497">MAQLSVLSPEQVYDHVLNTPAVLHECFQVFRSQPDLFKRVAVRPDKRPATSDQDPLWCGRTVSDVVRLIVRASAKRYFRATLPPAPRPVAPKAPDLSLLQQAAIRLRLKKPPPPLRPLPPPLGPAEKLYGAFRENLGFEWQVPLIPHYAPLDLPTVKGLGARILTFREPGQLKILAEEGLTADGRLPLMLDDASRLRGPDGGVDPNALSEAFAKMDLSVVFPNLADSGARRAVSQISCMDSRIFQQLVPALDNNLRLVTVFLFSSFARMGEKAFRQAMGPTGAQWAVQKLAKHLETCKPWPRSLPSLRQASERAMAFAIDLDNGLPAQASLKPAAKPAAAPAAPGPARAARAPTVAVSAPSRR</sequence>
<dbReference type="AlphaFoldDB" id="A0A364P1Z9"/>
<dbReference type="OrthoDB" id="7330802at2"/>
<gene>
    <name evidence="2" type="ORF">CU669_04350</name>
</gene>
<dbReference type="RefSeq" id="WP_112142566.1">
    <property type="nucleotide sequence ID" value="NZ_PGTO01000002.1"/>
</dbReference>
<evidence type="ECO:0000313" key="3">
    <source>
        <dbReference type="Proteomes" id="UP000251075"/>
    </source>
</evidence>
<dbReference type="EMBL" id="PGTO01000002">
    <property type="protein sequence ID" value="RAU23368.1"/>
    <property type="molecule type" value="Genomic_DNA"/>
</dbReference>
<proteinExistence type="predicted"/>
<dbReference type="Proteomes" id="UP000251075">
    <property type="component" value="Unassembled WGS sequence"/>
</dbReference>
<reference evidence="2 3" key="1">
    <citation type="submission" date="2017-11" db="EMBL/GenBank/DDBJ databases">
        <title>Draft genome sequence of magnetotactic bacterium Magnetospirillum kuznetsovii LBB-42.</title>
        <authorList>
            <person name="Grouzdev D.S."/>
            <person name="Rysina M.S."/>
            <person name="Baslerov R.V."/>
            <person name="Koziaeva V."/>
        </authorList>
    </citation>
    <scope>NUCLEOTIDE SEQUENCE [LARGE SCALE GENOMIC DNA]</scope>
    <source>
        <strain evidence="2 3">LBB-42</strain>
    </source>
</reference>
<evidence type="ECO:0000256" key="1">
    <source>
        <dbReference type="SAM" id="MobiDB-lite"/>
    </source>
</evidence>
<organism evidence="2 3">
    <name type="scientific">Paramagnetospirillum kuznetsovii</name>
    <dbReference type="NCBI Taxonomy" id="2053833"/>
    <lineage>
        <taxon>Bacteria</taxon>
        <taxon>Pseudomonadati</taxon>
        <taxon>Pseudomonadota</taxon>
        <taxon>Alphaproteobacteria</taxon>
        <taxon>Rhodospirillales</taxon>
        <taxon>Magnetospirillaceae</taxon>
        <taxon>Paramagnetospirillum</taxon>
    </lineage>
</organism>
<evidence type="ECO:0000313" key="2">
    <source>
        <dbReference type="EMBL" id="RAU23368.1"/>
    </source>
</evidence>
<name>A0A364P1Z9_9PROT</name>
<feature type="region of interest" description="Disordered" evidence="1">
    <location>
        <begin position="331"/>
        <end position="363"/>
    </location>
</feature>